<dbReference type="Gene3D" id="3.90.1140.10">
    <property type="entry name" value="Cyclic phosphodiesterase"/>
    <property type="match status" value="1"/>
</dbReference>
<keyword evidence="2" id="KW-1185">Reference proteome</keyword>
<evidence type="ECO:0000313" key="1">
    <source>
        <dbReference type="EMBL" id="KIC90777.1"/>
    </source>
</evidence>
<dbReference type="AlphaFoldDB" id="A0A0C1KSU3"/>
<dbReference type="SUPFAM" id="SSF55144">
    <property type="entry name" value="LigT-like"/>
    <property type="match status" value="1"/>
</dbReference>
<proteinExistence type="predicted"/>
<evidence type="ECO:0000313" key="2">
    <source>
        <dbReference type="Proteomes" id="UP000031408"/>
    </source>
</evidence>
<comment type="caution">
    <text evidence="1">The sequence shown here is derived from an EMBL/GenBank/DDBJ whole genome shotgun (WGS) entry which is preliminary data.</text>
</comment>
<dbReference type="EMBL" id="JSVC01000045">
    <property type="protein sequence ID" value="KIC90777.1"/>
    <property type="molecule type" value="Genomic_DNA"/>
</dbReference>
<sequence>MIMSALYFIALVAPDEIGLKVKSWKHWMRDNFGCRAALRSPAHITLVPPFRMTADSEGKLKSLLNQFTATQVPFEITLNGFDTFNRKVIFVHVEHNAALSECYNKLNHYLRQELPGLITVDTRPYHPHVTIATRDIPQGAFRSAMEHFETLSYTALMQADRISLLKLSPARWEIVHESPF</sequence>
<dbReference type="Pfam" id="PF13563">
    <property type="entry name" value="2_5_RNA_ligase2"/>
    <property type="match status" value="1"/>
</dbReference>
<dbReference type="Proteomes" id="UP000031408">
    <property type="component" value="Unassembled WGS sequence"/>
</dbReference>
<evidence type="ECO:0008006" key="3">
    <source>
        <dbReference type="Google" id="ProtNLM"/>
    </source>
</evidence>
<organism evidence="1 2">
    <name type="scientific">Flavihumibacter solisilvae</name>
    <dbReference type="NCBI Taxonomy" id="1349421"/>
    <lineage>
        <taxon>Bacteria</taxon>
        <taxon>Pseudomonadati</taxon>
        <taxon>Bacteroidota</taxon>
        <taxon>Chitinophagia</taxon>
        <taxon>Chitinophagales</taxon>
        <taxon>Chitinophagaceae</taxon>
        <taxon>Flavihumibacter</taxon>
    </lineage>
</organism>
<name>A0A0C1KSU3_9BACT</name>
<dbReference type="PANTHER" id="PTHR40037:SF1">
    <property type="entry name" value="PHOSPHOESTERASE SAOUHSC_00951-RELATED"/>
    <property type="match status" value="1"/>
</dbReference>
<protein>
    <recommendedName>
        <fullName evidence="3">2'-5' RNA ligase</fullName>
    </recommendedName>
</protein>
<accession>A0A0C1KSU3</accession>
<dbReference type="PANTHER" id="PTHR40037">
    <property type="entry name" value="PHOSPHOESTERASE YJCG-RELATED"/>
    <property type="match status" value="1"/>
</dbReference>
<gene>
    <name evidence="1" type="ORF">OI18_23145</name>
</gene>
<dbReference type="InterPro" id="IPR009097">
    <property type="entry name" value="Cyclic_Pdiesterase"/>
</dbReference>
<reference evidence="1 2" key="1">
    <citation type="submission" date="2014-11" db="EMBL/GenBank/DDBJ databases">
        <title>Genome sequence of Flavihumibacter solisilvae 3-3.</title>
        <authorList>
            <person name="Zhou G."/>
            <person name="Li M."/>
            <person name="Wang G."/>
        </authorList>
    </citation>
    <scope>NUCLEOTIDE SEQUENCE [LARGE SCALE GENOMIC DNA]</scope>
    <source>
        <strain evidence="1 2">3-3</strain>
    </source>
</reference>
<dbReference type="InterPro" id="IPR050580">
    <property type="entry name" value="2H_phosphoesterase_YjcG-like"/>
</dbReference>
<dbReference type="STRING" id="1349421.OI18_23145"/>